<organism evidence="6 7">
    <name type="scientific">Nocardia amikacinitolerans</name>
    <dbReference type="NCBI Taxonomy" id="756689"/>
    <lineage>
        <taxon>Bacteria</taxon>
        <taxon>Bacillati</taxon>
        <taxon>Actinomycetota</taxon>
        <taxon>Actinomycetes</taxon>
        <taxon>Mycobacteriales</taxon>
        <taxon>Nocardiaceae</taxon>
        <taxon>Nocardia</taxon>
    </lineage>
</organism>
<dbReference type="InterPro" id="IPR001647">
    <property type="entry name" value="HTH_TetR"/>
</dbReference>
<evidence type="ECO:0000313" key="6">
    <source>
        <dbReference type="EMBL" id="SNY80409.1"/>
    </source>
</evidence>
<dbReference type="Gene3D" id="1.10.357.10">
    <property type="entry name" value="Tetracycline Repressor, domain 2"/>
    <property type="match status" value="1"/>
</dbReference>
<evidence type="ECO:0000313" key="7">
    <source>
        <dbReference type="Proteomes" id="UP000219565"/>
    </source>
</evidence>
<evidence type="ECO:0000256" key="4">
    <source>
        <dbReference type="PROSITE-ProRule" id="PRU00335"/>
    </source>
</evidence>
<evidence type="ECO:0000256" key="3">
    <source>
        <dbReference type="ARBA" id="ARBA00023163"/>
    </source>
</evidence>
<dbReference type="EMBL" id="OBEG01000002">
    <property type="protein sequence ID" value="SNY80409.1"/>
    <property type="molecule type" value="Genomic_DNA"/>
</dbReference>
<proteinExistence type="predicted"/>
<dbReference type="PANTHER" id="PTHR47506:SF6">
    <property type="entry name" value="HTH-TYPE TRANSCRIPTIONAL REPRESSOR NEMR"/>
    <property type="match status" value="1"/>
</dbReference>
<dbReference type="Pfam" id="PF16925">
    <property type="entry name" value="TetR_C_13"/>
    <property type="match status" value="1"/>
</dbReference>
<keyword evidence="7" id="KW-1185">Reference proteome</keyword>
<evidence type="ECO:0000256" key="1">
    <source>
        <dbReference type="ARBA" id="ARBA00023015"/>
    </source>
</evidence>
<dbReference type="Gene3D" id="1.10.10.60">
    <property type="entry name" value="Homeodomain-like"/>
    <property type="match status" value="1"/>
</dbReference>
<dbReference type="AlphaFoldDB" id="A0A285L617"/>
<dbReference type="PANTHER" id="PTHR47506">
    <property type="entry name" value="TRANSCRIPTIONAL REGULATORY PROTEIN"/>
    <property type="match status" value="1"/>
</dbReference>
<dbReference type="SUPFAM" id="SSF46689">
    <property type="entry name" value="Homeodomain-like"/>
    <property type="match status" value="1"/>
</dbReference>
<feature type="DNA-binding region" description="H-T-H motif" evidence="4">
    <location>
        <begin position="34"/>
        <end position="53"/>
    </location>
</feature>
<evidence type="ECO:0000259" key="5">
    <source>
        <dbReference type="PROSITE" id="PS50977"/>
    </source>
</evidence>
<dbReference type="SUPFAM" id="SSF48498">
    <property type="entry name" value="Tetracyclin repressor-like, C-terminal domain"/>
    <property type="match status" value="1"/>
</dbReference>
<reference evidence="6 7" key="1">
    <citation type="submission" date="2017-09" db="EMBL/GenBank/DDBJ databases">
        <authorList>
            <person name="Ehlers B."/>
            <person name="Leendertz F.H."/>
        </authorList>
    </citation>
    <scope>NUCLEOTIDE SEQUENCE [LARGE SCALE GENOMIC DNA]</scope>
    <source>
        <strain evidence="6 7">DSM 45537</strain>
    </source>
</reference>
<dbReference type="OrthoDB" id="326421at2"/>
<keyword evidence="1" id="KW-0805">Transcription regulation</keyword>
<dbReference type="Proteomes" id="UP000219565">
    <property type="component" value="Unassembled WGS sequence"/>
</dbReference>
<evidence type="ECO:0000256" key="2">
    <source>
        <dbReference type="ARBA" id="ARBA00023125"/>
    </source>
</evidence>
<dbReference type="InterPro" id="IPR009057">
    <property type="entry name" value="Homeodomain-like_sf"/>
</dbReference>
<protein>
    <submittedName>
        <fullName evidence="6">Transcriptional regulator, TetR family</fullName>
    </submittedName>
</protein>
<keyword evidence="2 4" id="KW-0238">DNA-binding</keyword>
<gene>
    <name evidence="6" type="ORF">SAMN04244553_1972</name>
</gene>
<dbReference type="InterPro" id="IPR036271">
    <property type="entry name" value="Tet_transcr_reg_TetR-rel_C_sf"/>
</dbReference>
<feature type="domain" description="HTH tetR-type" evidence="5">
    <location>
        <begin position="11"/>
        <end position="71"/>
    </location>
</feature>
<dbReference type="InterPro" id="IPR011075">
    <property type="entry name" value="TetR_C"/>
</dbReference>
<dbReference type="RefSeq" id="WP_097244702.1">
    <property type="nucleotide sequence ID" value="NZ_JAMTCV010000001.1"/>
</dbReference>
<dbReference type="GO" id="GO:0003677">
    <property type="term" value="F:DNA binding"/>
    <property type="evidence" value="ECO:0007669"/>
    <property type="project" value="UniProtKB-UniRule"/>
</dbReference>
<sequence length="215" mass="23394">MTTDKRLLRGARTRGVVLRRAVDLASLDGLDGLSFGRLAADTGMSKAGVQTLFKSKETLQLAAIDHARELFVAAVVEPARGEPRGVPRLRALVAHWLDYAEEPLFAGGCFRAAVMTEFDSRPGPVREALLRDQRDWRATLAAQFRHAVTDGEISEIDSELAAFQLDAVLLAANTALRLGDSDVASMVWRVLDHLLIQCPQPIPANSAVVRNSVRG</sequence>
<dbReference type="STRING" id="1379680.GCA_001612615_06429"/>
<accession>A0A285L617</accession>
<dbReference type="PROSITE" id="PS50977">
    <property type="entry name" value="HTH_TETR_2"/>
    <property type="match status" value="1"/>
</dbReference>
<name>A0A285L617_9NOCA</name>
<keyword evidence="3" id="KW-0804">Transcription</keyword>